<evidence type="ECO:0000313" key="3">
    <source>
        <dbReference type="Proteomes" id="UP001596422"/>
    </source>
</evidence>
<evidence type="ECO:0000259" key="1">
    <source>
        <dbReference type="Pfam" id="PF04326"/>
    </source>
</evidence>
<proteinExistence type="predicted"/>
<dbReference type="PANTHER" id="PTHR30595">
    <property type="entry name" value="GLPR-RELATED TRANSCRIPTIONAL REPRESSOR"/>
    <property type="match status" value="1"/>
</dbReference>
<dbReference type="PANTHER" id="PTHR30595:SF6">
    <property type="entry name" value="SCHLAFEN ALBA-2 DOMAIN-CONTAINING PROTEIN"/>
    <property type="match status" value="1"/>
</dbReference>
<dbReference type="RefSeq" id="WP_379907402.1">
    <property type="nucleotide sequence ID" value="NZ_JBHSWE010000001.1"/>
</dbReference>
<gene>
    <name evidence="2" type="ORF">ACFQDL_00965</name>
</gene>
<dbReference type="Pfam" id="PF04326">
    <property type="entry name" value="SLFN_AlbA_2"/>
    <property type="match status" value="1"/>
</dbReference>
<dbReference type="Gene3D" id="3.30.950.30">
    <property type="entry name" value="Schlafen, AAA domain"/>
    <property type="match status" value="1"/>
</dbReference>
<dbReference type="EMBL" id="JBHSWE010000001">
    <property type="protein sequence ID" value="MFC6668842.1"/>
    <property type="molecule type" value="Genomic_DNA"/>
</dbReference>
<comment type="caution">
    <text evidence="2">The sequence shown here is derived from an EMBL/GenBank/DDBJ whole genome shotgun (WGS) entry which is preliminary data.</text>
</comment>
<keyword evidence="3" id="KW-1185">Reference proteome</keyword>
<dbReference type="InterPro" id="IPR038461">
    <property type="entry name" value="Schlafen_AlbA_2_dom_sf"/>
</dbReference>
<organism evidence="2 3">
    <name type="scientific">Marinobacterium aestuariivivens</name>
    <dbReference type="NCBI Taxonomy" id="1698799"/>
    <lineage>
        <taxon>Bacteria</taxon>
        <taxon>Pseudomonadati</taxon>
        <taxon>Pseudomonadota</taxon>
        <taxon>Gammaproteobacteria</taxon>
        <taxon>Oceanospirillales</taxon>
        <taxon>Oceanospirillaceae</taxon>
        <taxon>Marinobacterium</taxon>
    </lineage>
</organism>
<evidence type="ECO:0000313" key="2">
    <source>
        <dbReference type="EMBL" id="MFC6668842.1"/>
    </source>
</evidence>
<protein>
    <submittedName>
        <fullName evidence="2">Helix-turn-helix domain-containing protein</fullName>
    </submittedName>
</protein>
<dbReference type="Proteomes" id="UP001596422">
    <property type="component" value="Unassembled WGS sequence"/>
</dbReference>
<feature type="domain" description="Schlafen AlbA-2" evidence="1">
    <location>
        <begin position="20"/>
        <end position="136"/>
    </location>
</feature>
<name>A0ABW1ZSW6_9GAMM</name>
<sequence length="269" mass="29970">MRREYRRISGRTRRLLEMPEGVNVDFKREASAVHAADLVAFANAAAGGTLLIGIDEYTTTDGVQRGRVVGCEVDDSARLSIVNKATGCYPNIEVEIFAENLAAKSILRIEIPSGHAKPYCTQGGQYSIRADGRNRALYPEELLSIFMDREGEQFLSRFRNAVFRLEHQIGGISHSLSDGLLQVSQHIHDLDDQLKRTLSRIGQLTDSHKKRSRNVLQAIRDSQDSLGNLERLLGEGDGSQQRYQRLLQEVENKLAGILETIDGENGGEH</sequence>
<reference evidence="3" key="1">
    <citation type="journal article" date="2019" name="Int. J. Syst. Evol. Microbiol.">
        <title>The Global Catalogue of Microorganisms (GCM) 10K type strain sequencing project: providing services to taxonomists for standard genome sequencing and annotation.</title>
        <authorList>
            <consortium name="The Broad Institute Genomics Platform"/>
            <consortium name="The Broad Institute Genome Sequencing Center for Infectious Disease"/>
            <person name="Wu L."/>
            <person name="Ma J."/>
        </authorList>
    </citation>
    <scope>NUCLEOTIDE SEQUENCE [LARGE SCALE GENOMIC DNA]</scope>
    <source>
        <strain evidence="3">NBRC 111756</strain>
    </source>
</reference>
<accession>A0ABW1ZSW6</accession>
<dbReference type="InterPro" id="IPR007421">
    <property type="entry name" value="Schlafen_AlbA_2_dom"/>
</dbReference>